<dbReference type="Proteomes" id="UP000030663">
    <property type="component" value="Unassembled WGS sequence"/>
</dbReference>
<organism evidence="8 9">
    <name type="scientific">Fusarium oxysporum f. sp. raphani 54005</name>
    <dbReference type="NCBI Taxonomy" id="1089458"/>
    <lineage>
        <taxon>Eukaryota</taxon>
        <taxon>Fungi</taxon>
        <taxon>Dikarya</taxon>
        <taxon>Ascomycota</taxon>
        <taxon>Pezizomycotina</taxon>
        <taxon>Sordariomycetes</taxon>
        <taxon>Hypocreomycetidae</taxon>
        <taxon>Hypocreales</taxon>
        <taxon>Nectriaceae</taxon>
        <taxon>Fusarium</taxon>
        <taxon>Fusarium oxysporum species complex</taxon>
    </lineage>
</organism>
<dbReference type="EC" id="3.2.1.14" evidence="2"/>
<dbReference type="GO" id="GO:0008061">
    <property type="term" value="F:chitin binding"/>
    <property type="evidence" value="ECO:0007669"/>
    <property type="project" value="InterPro"/>
</dbReference>
<dbReference type="SUPFAM" id="SSF51445">
    <property type="entry name" value="(Trans)glycosidases"/>
    <property type="match status" value="1"/>
</dbReference>
<dbReference type="InterPro" id="IPR001223">
    <property type="entry name" value="Glyco_hydro18_cat"/>
</dbReference>
<evidence type="ECO:0000256" key="1">
    <source>
        <dbReference type="ARBA" id="ARBA00008682"/>
    </source>
</evidence>
<keyword evidence="5" id="KW-0325">Glycoprotein</keyword>
<gene>
    <name evidence="8" type="ORF">FOQG_15147</name>
</gene>
<evidence type="ECO:0000313" key="8">
    <source>
        <dbReference type="EMBL" id="EXK80365.1"/>
    </source>
</evidence>
<proteinExistence type="inferred from homology"/>
<protein>
    <recommendedName>
        <fullName evidence="2">chitinase</fullName>
        <ecNumber evidence="2">3.2.1.14</ecNumber>
    </recommendedName>
</protein>
<dbReference type="Pfam" id="PF00704">
    <property type="entry name" value="Glyco_hydro_18"/>
    <property type="match status" value="1"/>
</dbReference>
<dbReference type="AlphaFoldDB" id="X0BDY7"/>
<dbReference type="InterPro" id="IPR050314">
    <property type="entry name" value="Glycosyl_Hydrlase_18"/>
</dbReference>
<evidence type="ECO:0000256" key="3">
    <source>
        <dbReference type="ARBA" id="ARBA00022729"/>
    </source>
</evidence>
<dbReference type="Gene3D" id="3.10.50.10">
    <property type="match status" value="1"/>
</dbReference>
<keyword evidence="6" id="KW-0326">Glycosidase</keyword>
<feature type="domain" description="GH18" evidence="7">
    <location>
        <begin position="1"/>
        <end position="327"/>
    </location>
</feature>
<name>X0BDY7_FUSOX</name>
<keyword evidence="3" id="KW-0732">Signal</keyword>
<comment type="similarity">
    <text evidence="1">Belongs to the glycosyl hydrolase 18 family. Chitinase class V subfamily.</text>
</comment>
<dbReference type="SUPFAM" id="SSF54556">
    <property type="entry name" value="Chitinase insertion domain"/>
    <property type="match status" value="1"/>
</dbReference>
<evidence type="ECO:0000256" key="5">
    <source>
        <dbReference type="ARBA" id="ARBA00023180"/>
    </source>
</evidence>
<evidence type="ECO:0000313" key="9">
    <source>
        <dbReference type="Proteomes" id="UP000030663"/>
    </source>
</evidence>
<dbReference type="SMART" id="SM00636">
    <property type="entry name" value="Glyco_18"/>
    <property type="match status" value="1"/>
</dbReference>
<keyword evidence="4" id="KW-0378">Hydrolase</keyword>
<dbReference type="GO" id="GO:0008843">
    <property type="term" value="F:endochitinase activity"/>
    <property type="evidence" value="ECO:0007669"/>
    <property type="project" value="UniProtKB-EC"/>
</dbReference>
<dbReference type="InterPro" id="IPR017853">
    <property type="entry name" value="GH"/>
</dbReference>
<dbReference type="Gene3D" id="3.20.20.80">
    <property type="entry name" value="Glycosidases"/>
    <property type="match status" value="1"/>
</dbReference>
<dbReference type="OrthoDB" id="73875at2759"/>
<reference evidence="8 9" key="1">
    <citation type="submission" date="2011-11" db="EMBL/GenBank/DDBJ databases">
        <title>The Genome Sequence of Fusarium oxysporum PHW815.</title>
        <authorList>
            <consortium name="The Broad Institute Genome Sequencing Platform"/>
            <person name="Ma L.-J."/>
            <person name="Gale L.R."/>
            <person name="Schwartz D.C."/>
            <person name="Zhou S."/>
            <person name="Corby-Kistler H."/>
            <person name="Young S.K."/>
            <person name="Zeng Q."/>
            <person name="Gargeya S."/>
            <person name="Fitzgerald M."/>
            <person name="Haas B."/>
            <person name="Abouelleil A."/>
            <person name="Alvarado L."/>
            <person name="Arachchi H.M."/>
            <person name="Berlin A."/>
            <person name="Brown A."/>
            <person name="Chapman S.B."/>
            <person name="Chen Z."/>
            <person name="Dunbar C."/>
            <person name="Freedman E."/>
            <person name="Gearin G."/>
            <person name="Goldberg J."/>
            <person name="Griggs A."/>
            <person name="Gujja S."/>
            <person name="Heiman D."/>
            <person name="Howarth C."/>
            <person name="Larson L."/>
            <person name="Lui A."/>
            <person name="MacDonald P.J.P."/>
            <person name="Montmayeur A."/>
            <person name="Murphy C."/>
            <person name="Neiman D."/>
            <person name="Pearson M."/>
            <person name="Priest M."/>
            <person name="Roberts A."/>
            <person name="Saif S."/>
            <person name="Shea T."/>
            <person name="Shenoy N."/>
            <person name="Sisk P."/>
            <person name="Stolte C."/>
            <person name="Sykes S."/>
            <person name="Wortman J."/>
            <person name="Nusbaum C."/>
            <person name="Birren B."/>
        </authorList>
    </citation>
    <scope>NUCLEOTIDE SEQUENCE [LARGE SCALE GENOMIC DNA]</scope>
    <source>
        <strain evidence="8 9">54005</strain>
    </source>
</reference>
<dbReference type="InterPro" id="IPR029070">
    <property type="entry name" value="Chitinase_insertion_sf"/>
</dbReference>
<sequence length="332" mass="36606">MDKPCGTMGPGEIPVELLTHLFVSFGYINSAFEVTNMDGIASHIYKDIGNVKAKNPSLKIVIALGGWAFSDPGPWKEVFPKMVSTKANRATFINNLLGFLSQYGYDGVDWEYPGADDRGGTDDDGKNYVALLKELREAINAKSRDYIVTFTAPSSYWYLRHFDLNAMQSYDGDNPIGHQVLSHTNLTEINSALNLFWRVGVDPSKVVLGLGFYGRSFELESASCWKPGCKFKGPGSPGRCSKTAGILSYAEIMEIVDKTGGTPYFDEAAAARYMVYDGNSWISFDDPETFQMKIDYASKMGLHGLMIWAVDLDSPDLQALKSISNGELIGRT</sequence>
<evidence type="ECO:0000259" key="7">
    <source>
        <dbReference type="PROSITE" id="PS51910"/>
    </source>
</evidence>
<evidence type="ECO:0000256" key="4">
    <source>
        <dbReference type="ARBA" id="ARBA00022801"/>
    </source>
</evidence>
<keyword evidence="9" id="KW-1185">Reference proteome</keyword>
<dbReference type="EMBL" id="JH658447">
    <property type="protein sequence ID" value="EXK80365.1"/>
    <property type="molecule type" value="Genomic_DNA"/>
</dbReference>
<dbReference type="FunFam" id="3.10.50.10:FF:000003">
    <property type="entry name" value="Class V chitinase CHIT5b"/>
    <property type="match status" value="1"/>
</dbReference>
<dbReference type="InterPro" id="IPR011583">
    <property type="entry name" value="Chitinase_II/V-like_cat"/>
</dbReference>
<evidence type="ECO:0000256" key="2">
    <source>
        <dbReference type="ARBA" id="ARBA00012729"/>
    </source>
</evidence>
<dbReference type="HOGENOM" id="CLU_002833_2_3_1"/>
<dbReference type="PROSITE" id="PS51910">
    <property type="entry name" value="GH18_2"/>
    <property type="match status" value="1"/>
</dbReference>
<dbReference type="PANTHER" id="PTHR11177">
    <property type="entry name" value="CHITINASE"/>
    <property type="match status" value="1"/>
</dbReference>
<evidence type="ECO:0000256" key="6">
    <source>
        <dbReference type="ARBA" id="ARBA00023295"/>
    </source>
</evidence>
<dbReference type="GO" id="GO:0005975">
    <property type="term" value="P:carbohydrate metabolic process"/>
    <property type="evidence" value="ECO:0007669"/>
    <property type="project" value="InterPro"/>
</dbReference>
<accession>X0BDY7</accession>
<dbReference type="PANTHER" id="PTHR11177:SF397">
    <property type="entry name" value="CHITINASE"/>
    <property type="match status" value="1"/>
</dbReference>